<keyword evidence="11" id="KW-1185">Reference proteome</keyword>
<keyword evidence="5" id="KW-0347">Helicase</keyword>
<dbReference type="RefSeq" id="XP_003057343.1">
    <property type="nucleotide sequence ID" value="XM_003057297.1"/>
</dbReference>
<evidence type="ECO:0000256" key="7">
    <source>
        <dbReference type="ARBA" id="ARBA00047984"/>
    </source>
</evidence>
<dbReference type="InterPro" id="IPR007502">
    <property type="entry name" value="Helicase-assoc_dom"/>
</dbReference>
<dbReference type="Pfam" id="PF00270">
    <property type="entry name" value="DEAD"/>
    <property type="match status" value="1"/>
</dbReference>
<dbReference type="Pfam" id="PF21010">
    <property type="entry name" value="HA2_C"/>
    <property type="match status" value="1"/>
</dbReference>
<dbReference type="OrthoDB" id="10253254at2759"/>
<evidence type="ECO:0000259" key="8">
    <source>
        <dbReference type="PROSITE" id="PS51192"/>
    </source>
</evidence>
<dbReference type="STRING" id="564608.C1MM61"/>
<dbReference type="Gene3D" id="3.40.50.300">
    <property type="entry name" value="P-loop containing nucleotide triphosphate hydrolases"/>
    <property type="match status" value="2"/>
</dbReference>
<evidence type="ECO:0000256" key="1">
    <source>
        <dbReference type="ARBA" id="ARBA00008792"/>
    </source>
</evidence>
<dbReference type="PANTHER" id="PTHR18934:SF136">
    <property type="entry name" value="ATP-DEPENDENT RNA HELICASE DHX35-RELATED"/>
    <property type="match status" value="1"/>
</dbReference>
<dbReference type="Pfam" id="PF07717">
    <property type="entry name" value="OB_NTP_bind"/>
    <property type="match status" value="1"/>
</dbReference>
<dbReference type="InterPro" id="IPR048333">
    <property type="entry name" value="HA2_WH"/>
</dbReference>
<dbReference type="PROSITE" id="PS51192">
    <property type="entry name" value="HELICASE_ATP_BIND_1"/>
    <property type="match status" value="1"/>
</dbReference>
<comment type="similarity">
    <text evidence="1">Belongs to the DEAD box helicase family. DEAH subfamily.</text>
</comment>
<dbReference type="InterPro" id="IPR002464">
    <property type="entry name" value="DNA/RNA_helicase_DEAH_CS"/>
</dbReference>
<dbReference type="InterPro" id="IPR027417">
    <property type="entry name" value="P-loop_NTPase"/>
</dbReference>
<evidence type="ECO:0000256" key="5">
    <source>
        <dbReference type="ARBA" id="ARBA00022806"/>
    </source>
</evidence>
<accession>C1MM61</accession>
<dbReference type="Pfam" id="PF00271">
    <property type="entry name" value="Helicase_C"/>
    <property type="match status" value="1"/>
</dbReference>
<dbReference type="InterPro" id="IPR001650">
    <property type="entry name" value="Helicase_C-like"/>
</dbReference>
<dbReference type="AlphaFoldDB" id="C1MM61"/>
<dbReference type="GO" id="GO:0016787">
    <property type="term" value="F:hydrolase activity"/>
    <property type="evidence" value="ECO:0007669"/>
    <property type="project" value="UniProtKB-KW"/>
</dbReference>
<dbReference type="PROSITE" id="PS00690">
    <property type="entry name" value="DEAH_ATP_HELICASE"/>
    <property type="match status" value="1"/>
</dbReference>
<dbReference type="GO" id="GO:0005524">
    <property type="term" value="F:ATP binding"/>
    <property type="evidence" value="ECO:0007669"/>
    <property type="project" value="UniProtKB-KW"/>
</dbReference>
<feature type="domain" description="Helicase C-terminal" evidence="9">
    <location>
        <begin position="273"/>
        <end position="462"/>
    </location>
</feature>
<evidence type="ECO:0000313" key="11">
    <source>
        <dbReference type="Proteomes" id="UP000001876"/>
    </source>
</evidence>
<dbReference type="PANTHER" id="PTHR18934">
    <property type="entry name" value="ATP-DEPENDENT RNA HELICASE"/>
    <property type="match status" value="1"/>
</dbReference>
<dbReference type="KEGG" id="mpp:MICPUCDRAFT_25774"/>
<dbReference type="OMA" id="FHEVMET"/>
<keyword evidence="6" id="KW-0067">ATP-binding</keyword>
<evidence type="ECO:0000256" key="4">
    <source>
        <dbReference type="ARBA" id="ARBA00022801"/>
    </source>
</evidence>
<dbReference type="EC" id="3.6.4.13" evidence="2"/>
<dbReference type="InterPro" id="IPR011545">
    <property type="entry name" value="DEAD/DEAH_box_helicase_dom"/>
</dbReference>
<dbReference type="GO" id="GO:0003723">
    <property type="term" value="F:RNA binding"/>
    <property type="evidence" value="ECO:0007669"/>
    <property type="project" value="TreeGrafter"/>
</dbReference>
<dbReference type="GeneID" id="9682318"/>
<evidence type="ECO:0000259" key="9">
    <source>
        <dbReference type="PROSITE" id="PS51194"/>
    </source>
</evidence>
<proteinExistence type="inferred from homology"/>
<dbReference type="SUPFAM" id="SSF52540">
    <property type="entry name" value="P-loop containing nucleoside triphosphate hydrolases"/>
    <property type="match status" value="1"/>
</dbReference>
<organism evidence="11">
    <name type="scientific">Micromonas pusilla (strain CCMP1545)</name>
    <name type="common">Picoplanktonic green alga</name>
    <dbReference type="NCBI Taxonomy" id="564608"/>
    <lineage>
        <taxon>Eukaryota</taxon>
        <taxon>Viridiplantae</taxon>
        <taxon>Chlorophyta</taxon>
        <taxon>Mamiellophyceae</taxon>
        <taxon>Mamiellales</taxon>
        <taxon>Mamiellaceae</taxon>
        <taxon>Micromonas</taxon>
    </lineage>
</organism>
<evidence type="ECO:0000256" key="6">
    <source>
        <dbReference type="ARBA" id="ARBA00022840"/>
    </source>
</evidence>
<dbReference type="FunFam" id="3.40.50.300:FF:000578">
    <property type="entry name" value="probable ATP-dependent RNA helicase DHX35"/>
    <property type="match status" value="1"/>
</dbReference>
<dbReference type="InterPro" id="IPR014001">
    <property type="entry name" value="Helicase_ATP-bd"/>
</dbReference>
<dbReference type="SMART" id="SM00490">
    <property type="entry name" value="HELICc"/>
    <property type="match status" value="1"/>
</dbReference>
<dbReference type="eggNOG" id="KOG0922">
    <property type="taxonomic scope" value="Eukaryota"/>
</dbReference>
<dbReference type="Pfam" id="PF04408">
    <property type="entry name" value="WHD_HA2"/>
    <property type="match status" value="1"/>
</dbReference>
<dbReference type="PROSITE" id="PS51194">
    <property type="entry name" value="HELICASE_CTER"/>
    <property type="match status" value="1"/>
</dbReference>
<evidence type="ECO:0000256" key="3">
    <source>
        <dbReference type="ARBA" id="ARBA00022741"/>
    </source>
</evidence>
<dbReference type="SMART" id="SM00847">
    <property type="entry name" value="HA2"/>
    <property type="match status" value="1"/>
</dbReference>
<evidence type="ECO:0000256" key="2">
    <source>
        <dbReference type="ARBA" id="ARBA00012552"/>
    </source>
</evidence>
<gene>
    <name evidence="10" type="ORF">MICPUCDRAFT_25774</name>
</gene>
<evidence type="ECO:0000313" key="10">
    <source>
        <dbReference type="EMBL" id="EEH58988.1"/>
    </source>
</evidence>
<feature type="domain" description="Helicase ATP-binding" evidence="8">
    <location>
        <begin position="60"/>
        <end position="225"/>
    </location>
</feature>
<dbReference type="GO" id="GO:0003724">
    <property type="term" value="F:RNA helicase activity"/>
    <property type="evidence" value="ECO:0007669"/>
    <property type="project" value="UniProtKB-EC"/>
</dbReference>
<dbReference type="CDD" id="cd18791">
    <property type="entry name" value="SF2_C_RHA"/>
    <property type="match status" value="1"/>
</dbReference>
<dbReference type="InterPro" id="IPR011709">
    <property type="entry name" value="DEAD-box_helicase_OB_fold"/>
</dbReference>
<sequence length="738" mass="79804">MAFWKPGGAKPKQTLPLSAEVDRGAIGDGGRLVVFNRNENLALAAQRERLPIFKCRDAILYLVETRATTVLVGQTGCGKTTQVPQYLVESGWTANGRLVACTQPRRVAAQTIAARVAEEMGVTLGEEVGYAVRFENVSTPGVTRIRFCTDGVLLRELMNDPLLSRYSVVMVDEAHERSLATDLLLGLLKKVQRVRPDLRVIIASATIQAEDFKKFFDQRRIAPKSVATGGVGGGENVADEPSREPGVISVEGRAHSVLIHYLEQPTPDYVQAAVEAALEIHRSEGPGDVLVFLTGEEEIESAVKLLNEEATGHDARKMLGDVGGGNGAGGPIRFTAHPLYAGLSPGVQLEAFRPAPRYTRKIVVASNVAETSVTIEGVVYVVDCCFVKQKAYHPERGMESLLTAEASQASANQRAGRAGRVRPGKCFRLCTEKAFSTMPEMSPPEMIRSDLASTVLQLKALGIDNIMNFEWLSPPPAANMIKALELLYALQALDDDAKLTKPLGMHLAELPLEPQLGKALLVSGELRCVEEMLTVAAYLQVNSVWVSSRGRQKLLDEVKERFAVAEGDAVTALNIHAAYCKAGGVHGGGRARAFAEKNMLSHRALVRAADIRAQLSRHVQRIGLVSSSSGRDSAPLRRAMTAGYFANAATLAPHGGGAEGAAFRSVRGGATLFIHPGSVLFRARPTCVVFAQAVRTKREYMRDVTAIDPEWLPELAPHFYASRQKSGFERPADAGMML</sequence>
<keyword evidence="4" id="KW-0378">Hydrolase</keyword>
<dbReference type="Proteomes" id="UP000001876">
    <property type="component" value="Unassembled WGS sequence"/>
</dbReference>
<reference evidence="10 11" key="1">
    <citation type="journal article" date="2009" name="Science">
        <title>Green evolution and dynamic adaptations revealed by genomes of the marine picoeukaryotes Micromonas.</title>
        <authorList>
            <person name="Worden A.Z."/>
            <person name="Lee J.H."/>
            <person name="Mock T."/>
            <person name="Rouze P."/>
            <person name="Simmons M.P."/>
            <person name="Aerts A.L."/>
            <person name="Allen A.E."/>
            <person name="Cuvelier M.L."/>
            <person name="Derelle E."/>
            <person name="Everett M.V."/>
            <person name="Foulon E."/>
            <person name="Grimwood J."/>
            <person name="Gundlach H."/>
            <person name="Henrissat B."/>
            <person name="Napoli C."/>
            <person name="McDonald S.M."/>
            <person name="Parker M.S."/>
            <person name="Rombauts S."/>
            <person name="Salamov A."/>
            <person name="Von Dassow P."/>
            <person name="Badger J.H."/>
            <person name="Coutinho P.M."/>
            <person name="Demir E."/>
            <person name="Dubchak I."/>
            <person name="Gentemann C."/>
            <person name="Eikrem W."/>
            <person name="Gready J.E."/>
            <person name="John U."/>
            <person name="Lanier W."/>
            <person name="Lindquist E.A."/>
            <person name="Lucas S."/>
            <person name="Mayer K.F."/>
            <person name="Moreau H."/>
            <person name="Not F."/>
            <person name="Otillar R."/>
            <person name="Panaud O."/>
            <person name="Pangilinan J."/>
            <person name="Paulsen I."/>
            <person name="Piegu B."/>
            <person name="Poliakov A."/>
            <person name="Robbens S."/>
            <person name="Schmutz J."/>
            <person name="Toulza E."/>
            <person name="Wyss T."/>
            <person name="Zelensky A."/>
            <person name="Zhou K."/>
            <person name="Armbrust E.V."/>
            <person name="Bhattacharya D."/>
            <person name="Goodenough U.W."/>
            <person name="Van de Peer Y."/>
            <person name="Grigoriev I.V."/>
        </authorList>
    </citation>
    <scope>NUCLEOTIDE SEQUENCE [LARGE SCALE GENOMIC DNA]</scope>
    <source>
        <strain evidence="10 11">CCMP1545</strain>
    </source>
</reference>
<dbReference type="Gene3D" id="1.20.120.1080">
    <property type="match status" value="1"/>
</dbReference>
<dbReference type="SMART" id="SM00487">
    <property type="entry name" value="DEXDc"/>
    <property type="match status" value="1"/>
</dbReference>
<name>C1MM61_MICPC</name>
<keyword evidence="3" id="KW-0547">Nucleotide-binding</keyword>
<dbReference type="EMBL" id="GG663737">
    <property type="protein sequence ID" value="EEH58988.1"/>
    <property type="molecule type" value="Genomic_DNA"/>
</dbReference>
<protein>
    <recommendedName>
        <fullName evidence="2">RNA helicase</fullName>
        <ecNumber evidence="2">3.6.4.13</ecNumber>
    </recommendedName>
</protein>
<comment type="catalytic activity">
    <reaction evidence="7">
        <text>ATP + H2O = ADP + phosphate + H(+)</text>
        <dbReference type="Rhea" id="RHEA:13065"/>
        <dbReference type="ChEBI" id="CHEBI:15377"/>
        <dbReference type="ChEBI" id="CHEBI:15378"/>
        <dbReference type="ChEBI" id="CHEBI:30616"/>
        <dbReference type="ChEBI" id="CHEBI:43474"/>
        <dbReference type="ChEBI" id="CHEBI:456216"/>
        <dbReference type="EC" id="3.6.4.13"/>
    </reaction>
</comment>